<feature type="domain" description="HTH cro/C1-type" evidence="3">
    <location>
        <begin position="11"/>
        <end position="65"/>
    </location>
</feature>
<dbReference type="Proteomes" id="UP001229952">
    <property type="component" value="Chromosome"/>
</dbReference>
<accession>A0ABY9HWS8</accession>
<evidence type="ECO:0000256" key="2">
    <source>
        <dbReference type="SAM" id="MobiDB-lite"/>
    </source>
</evidence>
<evidence type="ECO:0000259" key="3">
    <source>
        <dbReference type="PROSITE" id="PS50943"/>
    </source>
</evidence>
<gene>
    <name evidence="4" type="ORF">P8A22_01560</name>
</gene>
<dbReference type="InterPro" id="IPR011051">
    <property type="entry name" value="RmlC_Cupin_sf"/>
</dbReference>
<dbReference type="InterPro" id="IPR050807">
    <property type="entry name" value="TransReg_Diox_bact_type"/>
</dbReference>
<dbReference type="PANTHER" id="PTHR46797">
    <property type="entry name" value="HTH-TYPE TRANSCRIPTIONAL REGULATOR"/>
    <property type="match status" value="1"/>
</dbReference>
<protein>
    <submittedName>
        <fullName evidence="4">XRE family transcriptional regulator</fullName>
    </submittedName>
</protein>
<dbReference type="PROSITE" id="PS50943">
    <property type="entry name" value="HTH_CROC1"/>
    <property type="match status" value="1"/>
</dbReference>
<feature type="region of interest" description="Disordered" evidence="2">
    <location>
        <begin position="185"/>
        <end position="204"/>
    </location>
</feature>
<dbReference type="InterPro" id="IPR014710">
    <property type="entry name" value="RmlC-like_jellyroll"/>
</dbReference>
<dbReference type="Gene3D" id="2.60.120.10">
    <property type="entry name" value="Jelly Rolls"/>
    <property type="match status" value="1"/>
</dbReference>
<dbReference type="Gene3D" id="1.10.260.40">
    <property type="entry name" value="lambda repressor-like DNA-binding domains"/>
    <property type="match status" value="1"/>
</dbReference>
<keyword evidence="5" id="KW-1185">Reference proteome</keyword>
<name>A0ABY9HWS8_9ACTN</name>
<dbReference type="EMBL" id="CP120992">
    <property type="protein sequence ID" value="WLQ38844.1"/>
    <property type="molecule type" value="Genomic_DNA"/>
</dbReference>
<dbReference type="Pfam" id="PF01381">
    <property type="entry name" value="HTH_3"/>
    <property type="match status" value="1"/>
</dbReference>
<dbReference type="InterPro" id="IPR001387">
    <property type="entry name" value="Cro/C1-type_HTH"/>
</dbReference>
<evidence type="ECO:0000256" key="1">
    <source>
        <dbReference type="ARBA" id="ARBA00023125"/>
    </source>
</evidence>
<dbReference type="SUPFAM" id="SSF47413">
    <property type="entry name" value="lambda repressor-like DNA-binding domains"/>
    <property type="match status" value="1"/>
</dbReference>
<organism evidence="4 5">
    <name type="scientific">Streptomyces laculatispora</name>
    <dbReference type="NCBI Taxonomy" id="887464"/>
    <lineage>
        <taxon>Bacteria</taxon>
        <taxon>Bacillati</taxon>
        <taxon>Actinomycetota</taxon>
        <taxon>Actinomycetes</taxon>
        <taxon>Kitasatosporales</taxon>
        <taxon>Streptomycetaceae</taxon>
        <taxon>Streptomyces</taxon>
    </lineage>
</organism>
<reference evidence="4 5" key="1">
    <citation type="submission" date="2023-03" db="EMBL/GenBank/DDBJ databases">
        <title>Isolation and description of six Streptomyces strains from soil environments, able to metabolize different microbial glucans.</title>
        <authorList>
            <person name="Widen T."/>
            <person name="Larsbrink J."/>
        </authorList>
    </citation>
    <scope>NUCLEOTIDE SEQUENCE [LARGE SCALE GENOMIC DNA]</scope>
    <source>
        <strain evidence="4 5">Mut2</strain>
    </source>
</reference>
<dbReference type="RefSeq" id="WP_306085522.1">
    <property type="nucleotide sequence ID" value="NZ_CP120992.1"/>
</dbReference>
<evidence type="ECO:0000313" key="4">
    <source>
        <dbReference type="EMBL" id="WLQ38844.1"/>
    </source>
</evidence>
<dbReference type="PANTHER" id="PTHR46797:SF1">
    <property type="entry name" value="METHYLPHOSPHONATE SYNTHASE"/>
    <property type="match status" value="1"/>
</dbReference>
<sequence length="204" mass="21002">MGLNEDLGRRLRALRHEQDLSLSELSRRSRVGKGTLSELESGLRNPTLETLYALATALGHPLSAVISDPAPEGGSGSGAGLPGVSGSAVTATLLERHEDAAAVTDVFRVTVRAGATQESAAHVPGTGESLMVLTGTAVVGPPHAPLTVGPGASAQWRADVPHIYSAPDADVHGILFVRYPTAARRGRGTGQRRARPETGPAGQA</sequence>
<dbReference type="InterPro" id="IPR010982">
    <property type="entry name" value="Lambda_DNA-bd_dom_sf"/>
</dbReference>
<keyword evidence="1" id="KW-0238">DNA-binding</keyword>
<proteinExistence type="predicted"/>
<dbReference type="CDD" id="cd00093">
    <property type="entry name" value="HTH_XRE"/>
    <property type="match status" value="1"/>
</dbReference>
<evidence type="ECO:0000313" key="5">
    <source>
        <dbReference type="Proteomes" id="UP001229952"/>
    </source>
</evidence>
<dbReference type="SMART" id="SM00530">
    <property type="entry name" value="HTH_XRE"/>
    <property type="match status" value="1"/>
</dbReference>
<dbReference type="SUPFAM" id="SSF51182">
    <property type="entry name" value="RmlC-like cupins"/>
    <property type="match status" value="1"/>
</dbReference>